<accession>A0ABU1G4T7</accession>
<proteinExistence type="predicted"/>
<dbReference type="EMBL" id="JARWAK010000013">
    <property type="protein sequence ID" value="MDR5867915.1"/>
    <property type="molecule type" value="Genomic_DNA"/>
</dbReference>
<keyword evidence="1" id="KW-0812">Transmembrane</keyword>
<keyword evidence="3" id="KW-1185">Reference proteome</keyword>
<dbReference type="Proteomes" id="UP001264519">
    <property type="component" value="Unassembled WGS sequence"/>
</dbReference>
<feature type="transmembrane region" description="Helical" evidence="1">
    <location>
        <begin position="7"/>
        <end position="26"/>
    </location>
</feature>
<name>A0ABU1G4T7_9GAMM</name>
<gene>
    <name evidence="2" type="ORF">QC818_14075</name>
</gene>
<keyword evidence="1" id="KW-0472">Membrane</keyword>
<dbReference type="RefSeq" id="WP_309653496.1">
    <property type="nucleotide sequence ID" value="NZ_JARWAK010000013.1"/>
</dbReference>
<comment type="caution">
    <text evidence="2">The sequence shown here is derived from an EMBL/GenBank/DDBJ whole genome shotgun (WGS) entry which is preliminary data.</text>
</comment>
<sequence length="75" mass="7922">MGADTETIIGLAFMLPLLGLLVMIGMPKDWQNLQGWLMVSYLGLPGAILAIALAVNVPVLLFGALFLAGVLAARR</sequence>
<protein>
    <submittedName>
        <fullName evidence="2">Uncharacterized protein</fullName>
    </submittedName>
</protein>
<evidence type="ECO:0000256" key="1">
    <source>
        <dbReference type="SAM" id="Phobius"/>
    </source>
</evidence>
<reference evidence="2 3" key="1">
    <citation type="submission" date="2023-04" db="EMBL/GenBank/DDBJ databases">
        <title>A long-awaited taxogenomic arrangement of the family Halomonadaceae.</title>
        <authorList>
            <person name="De La Haba R."/>
            <person name="Chuvochina M."/>
            <person name="Wittouck S."/>
            <person name="Arahal D.R."/>
            <person name="Sanchez-Porro C."/>
            <person name="Hugenholtz P."/>
            <person name="Ventosa A."/>
        </authorList>
    </citation>
    <scope>NUCLEOTIDE SEQUENCE [LARGE SCALE GENOMIC DNA]</scope>
    <source>
        <strain evidence="2 3">DSM 23530</strain>
    </source>
</reference>
<evidence type="ECO:0000313" key="2">
    <source>
        <dbReference type="EMBL" id="MDR5867915.1"/>
    </source>
</evidence>
<organism evidence="2 3">
    <name type="scientific">Halomonas koreensis</name>
    <dbReference type="NCBI Taxonomy" id="245385"/>
    <lineage>
        <taxon>Bacteria</taxon>
        <taxon>Pseudomonadati</taxon>
        <taxon>Pseudomonadota</taxon>
        <taxon>Gammaproteobacteria</taxon>
        <taxon>Oceanospirillales</taxon>
        <taxon>Halomonadaceae</taxon>
        <taxon>Halomonas</taxon>
    </lineage>
</organism>
<feature type="transmembrane region" description="Helical" evidence="1">
    <location>
        <begin position="46"/>
        <end position="73"/>
    </location>
</feature>
<evidence type="ECO:0000313" key="3">
    <source>
        <dbReference type="Proteomes" id="UP001264519"/>
    </source>
</evidence>
<keyword evidence="1" id="KW-1133">Transmembrane helix</keyword>